<sequence>MLTITLNAALDVTYTVERLQPGASHTVNSVRAQAGGKGINVARVLAGLGERVTATGLVGGATGAEIRRDLASTNIGDSSISVGGDSRRTLVVVDDEGATAFNEPGDGLEFTWRHVEPELVDLIPHGSVVIASGSLPSQAPPDAYARLTREAHARGSAIVVDTSGEPLLLAAAAGADLVKPNAEELERSTGHRDAAAGAAVLLALGARCVAVSLGPDGMLLCTADETARARPPGFVSGNPTGAGDAAVAALALGLRDDLPLSTSAVRAVALSAAAVAHPLAGHVDAGHYREFLTAVTLEGGFDDAHHHRHSR</sequence>
<dbReference type="PROSITE" id="PS00584">
    <property type="entry name" value="PFKB_KINASES_2"/>
    <property type="match status" value="1"/>
</dbReference>
<evidence type="ECO:0000256" key="4">
    <source>
        <dbReference type="ARBA" id="ARBA00022777"/>
    </source>
</evidence>
<dbReference type="SUPFAM" id="SSF53613">
    <property type="entry name" value="Ribokinase-like"/>
    <property type="match status" value="1"/>
</dbReference>
<organism evidence="8 9">
    <name type="scientific">Herbiconiux daphne</name>
    <dbReference type="NCBI Taxonomy" id="2970914"/>
    <lineage>
        <taxon>Bacteria</taxon>
        <taxon>Bacillati</taxon>
        <taxon>Actinomycetota</taxon>
        <taxon>Actinomycetes</taxon>
        <taxon>Micrococcales</taxon>
        <taxon>Microbacteriaceae</taxon>
        <taxon>Herbiconiux</taxon>
    </lineage>
</organism>
<dbReference type="PANTHER" id="PTHR46566">
    <property type="entry name" value="1-PHOSPHOFRUCTOKINASE-RELATED"/>
    <property type="match status" value="1"/>
</dbReference>
<dbReference type="GO" id="GO:0016301">
    <property type="term" value="F:kinase activity"/>
    <property type="evidence" value="ECO:0007669"/>
    <property type="project" value="UniProtKB-KW"/>
</dbReference>
<dbReference type="Pfam" id="PF00294">
    <property type="entry name" value="PfkB"/>
    <property type="match status" value="1"/>
</dbReference>
<proteinExistence type="inferred from homology"/>
<reference evidence="8" key="1">
    <citation type="submission" date="2022-08" db="EMBL/GenBank/DDBJ databases">
        <authorList>
            <person name="Deng Y."/>
            <person name="Han X.-F."/>
            <person name="Zhang Y.-Q."/>
        </authorList>
    </citation>
    <scope>NUCLEOTIDE SEQUENCE</scope>
    <source>
        <strain evidence="8">CPCC 203386</strain>
    </source>
</reference>
<dbReference type="EC" id="2.7.1.-" evidence="8"/>
<dbReference type="InterPro" id="IPR029056">
    <property type="entry name" value="Ribokinase-like"/>
</dbReference>
<dbReference type="InterPro" id="IPR011611">
    <property type="entry name" value="PfkB_dom"/>
</dbReference>
<name>A0ABT2GW46_9MICO</name>
<evidence type="ECO:0000256" key="1">
    <source>
        <dbReference type="ARBA" id="ARBA00010688"/>
    </source>
</evidence>
<dbReference type="InterPro" id="IPR002173">
    <property type="entry name" value="Carboh/pur_kinase_PfkB_CS"/>
</dbReference>
<gene>
    <name evidence="8" type="ORF">N1032_00300</name>
</gene>
<keyword evidence="3" id="KW-0547">Nucleotide-binding</keyword>
<evidence type="ECO:0000313" key="9">
    <source>
        <dbReference type="Proteomes" id="UP001165586"/>
    </source>
</evidence>
<dbReference type="RefSeq" id="WP_259536669.1">
    <property type="nucleotide sequence ID" value="NZ_JANLCJ010000001.1"/>
</dbReference>
<evidence type="ECO:0000259" key="7">
    <source>
        <dbReference type="Pfam" id="PF00294"/>
    </source>
</evidence>
<dbReference type="EMBL" id="JANLCJ010000001">
    <property type="protein sequence ID" value="MCS5732182.1"/>
    <property type="molecule type" value="Genomic_DNA"/>
</dbReference>
<evidence type="ECO:0000256" key="3">
    <source>
        <dbReference type="ARBA" id="ARBA00022741"/>
    </source>
</evidence>
<dbReference type="Proteomes" id="UP001165586">
    <property type="component" value="Unassembled WGS sequence"/>
</dbReference>
<dbReference type="InterPro" id="IPR017583">
    <property type="entry name" value="Tagatose/fructose_Pkinase"/>
</dbReference>
<accession>A0ABT2GW46</accession>
<evidence type="ECO:0000256" key="6">
    <source>
        <dbReference type="PIRNR" id="PIRNR000535"/>
    </source>
</evidence>
<evidence type="ECO:0000313" key="8">
    <source>
        <dbReference type="EMBL" id="MCS5732182.1"/>
    </source>
</evidence>
<keyword evidence="9" id="KW-1185">Reference proteome</keyword>
<feature type="domain" description="Carbohydrate kinase PfkB" evidence="7">
    <location>
        <begin position="10"/>
        <end position="281"/>
    </location>
</feature>
<evidence type="ECO:0000256" key="2">
    <source>
        <dbReference type="ARBA" id="ARBA00022679"/>
    </source>
</evidence>
<comment type="caution">
    <text evidence="8">The sequence shown here is derived from an EMBL/GenBank/DDBJ whole genome shotgun (WGS) entry which is preliminary data.</text>
</comment>
<dbReference type="PANTHER" id="PTHR46566:SF5">
    <property type="entry name" value="1-PHOSPHOFRUCTOKINASE"/>
    <property type="match status" value="1"/>
</dbReference>
<comment type="similarity">
    <text evidence="1">Belongs to the carbohydrate kinase PfkB family.</text>
</comment>
<evidence type="ECO:0000256" key="5">
    <source>
        <dbReference type="ARBA" id="ARBA00022840"/>
    </source>
</evidence>
<keyword evidence="2 6" id="KW-0808">Transferase</keyword>
<dbReference type="NCBIfam" id="TIGR03168">
    <property type="entry name" value="1-PFK"/>
    <property type="match status" value="1"/>
</dbReference>
<dbReference type="PIRSF" id="PIRSF000535">
    <property type="entry name" value="1PFK/6PFK/LacC"/>
    <property type="match status" value="1"/>
</dbReference>
<protein>
    <submittedName>
        <fullName evidence="8">Hexose kinase</fullName>
        <ecNumber evidence="8">2.7.1.-</ecNumber>
    </submittedName>
</protein>
<keyword evidence="4 8" id="KW-0418">Kinase</keyword>
<keyword evidence="5" id="KW-0067">ATP-binding</keyword>
<dbReference type="Gene3D" id="3.40.1190.20">
    <property type="match status" value="1"/>
</dbReference>